<dbReference type="EMBL" id="KQ086523">
    <property type="protein sequence ID" value="KLO04491.1"/>
    <property type="molecule type" value="Genomic_DNA"/>
</dbReference>
<feature type="region of interest" description="Disordered" evidence="2">
    <location>
        <begin position="224"/>
        <end position="261"/>
    </location>
</feature>
<gene>
    <name evidence="3" type="ORF">SCHPADRAFT_752839</name>
</gene>
<feature type="compositionally biased region" description="Polar residues" evidence="2">
    <location>
        <begin position="10"/>
        <end position="27"/>
    </location>
</feature>
<evidence type="ECO:0000313" key="3">
    <source>
        <dbReference type="EMBL" id="KLO04491.1"/>
    </source>
</evidence>
<feature type="coiled-coil region" evidence="1">
    <location>
        <begin position="53"/>
        <end position="80"/>
    </location>
</feature>
<evidence type="ECO:0000256" key="1">
    <source>
        <dbReference type="SAM" id="Coils"/>
    </source>
</evidence>
<reference evidence="3 4" key="1">
    <citation type="submission" date="2015-04" db="EMBL/GenBank/DDBJ databases">
        <title>Complete genome sequence of Schizopora paradoxa KUC8140, a cosmopolitan wood degrader in East Asia.</title>
        <authorList>
            <consortium name="DOE Joint Genome Institute"/>
            <person name="Min B."/>
            <person name="Park H."/>
            <person name="Jang Y."/>
            <person name="Kim J.-J."/>
            <person name="Kim K.H."/>
            <person name="Pangilinan J."/>
            <person name="Lipzen A."/>
            <person name="Riley R."/>
            <person name="Grigoriev I.V."/>
            <person name="Spatafora J.W."/>
            <person name="Choi I.-G."/>
        </authorList>
    </citation>
    <scope>NUCLEOTIDE SEQUENCE [LARGE SCALE GENOMIC DNA]</scope>
    <source>
        <strain evidence="3 4">KUC8140</strain>
    </source>
</reference>
<proteinExistence type="predicted"/>
<keyword evidence="4" id="KW-1185">Reference proteome</keyword>
<dbReference type="AlphaFoldDB" id="A0A0H2RI34"/>
<evidence type="ECO:0000313" key="4">
    <source>
        <dbReference type="Proteomes" id="UP000053477"/>
    </source>
</evidence>
<feature type="compositionally biased region" description="Basic and acidic residues" evidence="2">
    <location>
        <begin position="227"/>
        <end position="236"/>
    </location>
</feature>
<evidence type="ECO:0000256" key="2">
    <source>
        <dbReference type="SAM" id="MobiDB-lite"/>
    </source>
</evidence>
<feature type="compositionally biased region" description="Polar residues" evidence="2">
    <location>
        <begin position="250"/>
        <end position="259"/>
    </location>
</feature>
<protein>
    <submittedName>
        <fullName evidence="3">Uncharacterized protein</fullName>
    </submittedName>
</protein>
<keyword evidence="1" id="KW-0175">Coiled coil</keyword>
<organism evidence="3 4">
    <name type="scientific">Schizopora paradoxa</name>
    <dbReference type="NCBI Taxonomy" id="27342"/>
    <lineage>
        <taxon>Eukaryota</taxon>
        <taxon>Fungi</taxon>
        <taxon>Dikarya</taxon>
        <taxon>Basidiomycota</taxon>
        <taxon>Agaricomycotina</taxon>
        <taxon>Agaricomycetes</taxon>
        <taxon>Hymenochaetales</taxon>
        <taxon>Schizoporaceae</taxon>
        <taxon>Schizopora</taxon>
    </lineage>
</organism>
<dbReference type="Proteomes" id="UP000053477">
    <property type="component" value="Unassembled WGS sequence"/>
</dbReference>
<sequence>MAHASDSWDCDSQASVPGMSHSQSTGLGSSNYSARHLLIIKQIIRKADHNTLLDAGNNAYIALEEQLARKNEELVILRSLYSSLVRQTTQEPEEIGKWDGPPLLGDEMFHRMPEPLFRPSEFGTNLYEPRKLYSESTGMAIHNNSERDGEAQIKQGTSDFPRELSPLSEHMENPTQRSQDVFKVCFDWKDFRSFHENVPGNIHENIGSHNAMDEIDENQPLLIPHSSHVDDRRQTPKQDPGNFYMEKDTSSTASVNSDQFSDKENVNMISVKNVPHRRAGVSFFRPRKKVKSAR</sequence>
<accession>A0A0H2RI34</accession>
<feature type="region of interest" description="Disordered" evidence="2">
    <location>
        <begin position="1"/>
        <end position="27"/>
    </location>
</feature>
<name>A0A0H2RI34_9AGAM</name>
<dbReference type="InParanoid" id="A0A0H2RI34"/>